<dbReference type="EnsemblMetazoa" id="G15723.2">
    <property type="protein sequence ID" value="G15723.2:cds"/>
    <property type="gene ID" value="G15723"/>
</dbReference>
<dbReference type="EnsemblMetazoa" id="G15723.1">
    <property type="protein sequence ID" value="G15723.1:cds"/>
    <property type="gene ID" value="G15723"/>
</dbReference>
<protein>
    <recommendedName>
        <fullName evidence="4">Glucans biosynthesis glucosyltransferase H</fullName>
    </recommendedName>
</protein>
<evidence type="ECO:0000256" key="1">
    <source>
        <dbReference type="SAM" id="Phobius"/>
    </source>
</evidence>
<accession>A0A8W8IV55</accession>
<keyword evidence="1" id="KW-0472">Membrane</keyword>
<dbReference type="OrthoDB" id="6148755at2759"/>
<sequence>MNRNKRVFVFFGIWISLSFFAILLNVLNVDWTRTNYINGIFIIVVLGVLQGSVMEFPMQTVATLLIGGETRDPERAKCDRFTLILNYNLLALSKDEIDDCLDNMFQAFMGNLSPNVSAVLVSATGPQELKDYEIEVVQKYRSLIYDQLFQEGVSFAKNEFDSINSAHLEHLWKLYEDVEKSVFITECLHDICDRFAREFMVVHRVSRVLRKCGQYQDLMLLSEGDDLAFTYCDWEHYGSDARPYSEPLFHNSEDVNNIFGRKFDYTLVLDGDTGVPDGCVYELLSIAAANPERGIIQPAIKLYCIDKDTIFMHIESMRQAIYEPMTNAVMALFGQSAYFGKAMIKNKVYIDRVIGTRENPIERVPIDVLSHDTFEAAILQPLYAGSVHLLEAPSYNFVTWNIRERRWNRGEVLLAMYFWKNAVGRLMRWIQKQMKKDKYNRTKLRTESHLDFVSSFIAYAALRQMMMKPFLLFYVLIHISVHLRYRYASIIIVMFLVLVFPKFATCNKKNYKYVLIETVASILQFTPEAIVGCVRLVKAVQANLGANIKWIPQRAVEDEFKDSNCFISSLKHLWGYSVFAVVSSIIVILFVEQALLLLVMLTTLFFLPLFTGVTSLPLSKREERHYYASNVEIATGAAHTSGIYRKVDDPGCLNKGFNEKLDVV</sequence>
<keyword evidence="1" id="KW-1133">Transmembrane helix</keyword>
<keyword evidence="1" id="KW-0812">Transmembrane</keyword>
<dbReference type="AlphaFoldDB" id="A0A8W8IV55"/>
<feature type="transmembrane region" description="Helical" evidence="1">
    <location>
        <begin position="487"/>
        <end position="504"/>
    </location>
</feature>
<evidence type="ECO:0008006" key="4">
    <source>
        <dbReference type="Google" id="ProtNLM"/>
    </source>
</evidence>
<reference evidence="2" key="1">
    <citation type="submission" date="2022-08" db="UniProtKB">
        <authorList>
            <consortium name="EnsemblMetazoa"/>
        </authorList>
    </citation>
    <scope>IDENTIFICATION</scope>
    <source>
        <strain evidence="2">05x7-T-G4-1.051#20</strain>
    </source>
</reference>
<name>A0A8W8IV55_MAGGI</name>
<evidence type="ECO:0000313" key="3">
    <source>
        <dbReference type="Proteomes" id="UP000005408"/>
    </source>
</evidence>
<dbReference type="OMA" id="AMYFWKN"/>
<proteinExistence type="predicted"/>
<keyword evidence="3" id="KW-1185">Reference proteome</keyword>
<dbReference type="Proteomes" id="UP000005408">
    <property type="component" value="Unassembled WGS sequence"/>
</dbReference>
<evidence type="ECO:0000313" key="2">
    <source>
        <dbReference type="EnsemblMetazoa" id="G15723.2:cds"/>
    </source>
</evidence>
<feature type="transmembrane region" description="Helical" evidence="1">
    <location>
        <begin position="573"/>
        <end position="591"/>
    </location>
</feature>
<feature type="transmembrane region" description="Helical" evidence="1">
    <location>
        <begin position="7"/>
        <end position="24"/>
    </location>
</feature>
<feature type="transmembrane region" description="Helical" evidence="1">
    <location>
        <begin position="36"/>
        <end position="56"/>
    </location>
</feature>
<organism evidence="2 3">
    <name type="scientific">Magallana gigas</name>
    <name type="common">Pacific oyster</name>
    <name type="synonym">Crassostrea gigas</name>
    <dbReference type="NCBI Taxonomy" id="29159"/>
    <lineage>
        <taxon>Eukaryota</taxon>
        <taxon>Metazoa</taxon>
        <taxon>Spiralia</taxon>
        <taxon>Lophotrochozoa</taxon>
        <taxon>Mollusca</taxon>
        <taxon>Bivalvia</taxon>
        <taxon>Autobranchia</taxon>
        <taxon>Pteriomorphia</taxon>
        <taxon>Ostreida</taxon>
        <taxon>Ostreoidea</taxon>
        <taxon>Ostreidae</taxon>
        <taxon>Magallana</taxon>
    </lineage>
</organism>
<feature type="transmembrane region" description="Helical" evidence="1">
    <location>
        <begin position="597"/>
        <end position="618"/>
    </location>
</feature>
<dbReference type="EnsemblMetazoa" id="G15723.3">
    <property type="protein sequence ID" value="G15723.3:cds"/>
    <property type="gene ID" value="G15723"/>
</dbReference>